<evidence type="ECO:0000256" key="1">
    <source>
        <dbReference type="SAM" id="MobiDB-lite"/>
    </source>
</evidence>
<accession>A0AAD3D311</accession>
<feature type="compositionally biased region" description="Acidic residues" evidence="1">
    <location>
        <begin position="895"/>
        <end position="912"/>
    </location>
</feature>
<dbReference type="Pfam" id="PF06911">
    <property type="entry name" value="Senescence"/>
    <property type="match status" value="1"/>
</dbReference>
<dbReference type="AlphaFoldDB" id="A0AAD3D311"/>
<dbReference type="InterPro" id="IPR009686">
    <property type="entry name" value="Senescence/spartin_C"/>
</dbReference>
<keyword evidence="4" id="KW-1185">Reference proteome</keyword>
<dbReference type="EMBL" id="BLLK01000051">
    <property type="protein sequence ID" value="GFH55800.1"/>
    <property type="molecule type" value="Genomic_DNA"/>
</dbReference>
<name>A0AAD3D311_9STRA</name>
<sequence>MTVSKEEIDVDSVAEASMDQLIHTKQWNIIAKIITTGGNHDSSGTSQEQMKQLDQLTLLLEQLDADCISPEFLANVLDCISKFLQEYRHDSTNISSIDSSSFISFKQEFTKVSQSQQAHIVQFINTAIDSRYVHLSEDELQLDIQNCLQSTYGNGKESIRSSFWKLTDAKVDLRNLQESTDEISKTIFASAQFLSDGIKKNIVPNINKGIQSLGQIVVENTSPHDGTSTSADIKDYMETSEAALQTTDSLRQNVKSISFGIRDLSTRKIHEVSNYWKENQIGKQLVQDDEMRETIVSGGKIAMAALGASALLVESLVDTTTSIGKTSVDVVSQVVEHQKGQEAGRLVKNAGQATGNVLRTVTHVGMLEGQVLTKSIARNSAKVGMSQGNSQPLDGQELSKEHERKESRELEMTETEKEFYTLLNKPKDLIKDVEEKLPAIVDTVKQNIIEQEEKLKEGFTEIVRANMELLELNDSNTKVLDTCSEKEESENSITCNNDNMEEDDSSETKEGCTNSFQGDVDEEISNNDSIEDSNSTHDSGNATGRIEERNEVISQGIHDFLPLHTKYEEKDWIDLPVQAQQAADVLGLTQELWDAKGWCPCEDKGWYGLSEEEQIVASLLGWDRPSWDTQYDDFDWVDLPQHVKDASVELGFDQHMWDHDEWPRAIQNKMWQELGERQKLCLHVLGYTKYVWDGGESNSESSSGSSSDSEMSVAVEEVEVNATLVESDIEESVANVHEVDDILEYEYIPLPLHTKYQDHKWTNLPPMIQEAAGVIGLNQESWDSQANIQCDDKDWYDLSHDEREAASTLGWDEDAWDQKYENKEWHELPEHVKLAAKCLGFERYTWDHDELPHELESRHWQDLTDGEQCLLYVLGYSKHTWDENDSSIESSSREEESDEHDSESSEDSESEYDSSTIATVDSQHSLDEDGLRRFARRYHLEDGSNNDSLQYEDDSQGETEIQNNVSMNASAMEESDLPCTTIETNHCGENNLMAEYFETAIENEDEKDCKSSSSQNETP</sequence>
<gene>
    <name evidence="3" type="ORF">CTEN210_12276</name>
</gene>
<proteinExistence type="predicted"/>
<feature type="domain" description="Senescence" evidence="2">
    <location>
        <begin position="186"/>
        <end position="377"/>
    </location>
</feature>
<feature type="compositionally biased region" description="Basic and acidic residues" evidence="1">
    <location>
        <begin position="397"/>
        <end position="413"/>
    </location>
</feature>
<dbReference type="Proteomes" id="UP001054902">
    <property type="component" value="Unassembled WGS sequence"/>
</dbReference>
<evidence type="ECO:0000313" key="3">
    <source>
        <dbReference type="EMBL" id="GFH55800.1"/>
    </source>
</evidence>
<feature type="region of interest" description="Disordered" evidence="1">
    <location>
        <begin position="484"/>
        <end position="544"/>
    </location>
</feature>
<protein>
    <recommendedName>
        <fullName evidence="2">Senescence domain-containing protein</fullName>
    </recommendedName>
</protein>
<organism evidence="3 4">
    <name type="scientific">Chaetoceros tenuissimus</name>
    <dbReference type="NCBI Taxonomy" id="426638"/>
    <lineage>
        <taxon>Eukaryota</taxon>
        <taxon>Sar</taxon>
        <taxon>Stramenopiles</taxon>
        <taxon>Ochrophyta</taxon>
        <taxon>Bacillariophyta</taxon>
        <taxon>Coscinodiscophyceae</taxon>
        <taxon>Chaetocerotophycidae</taxon>
        <taxon>Chaetocerotales</taxon>
        <taxon>Chaetocerotaceae</taxon>
        <taxon>Chaetoceros</taxon>
    </lineage>
</organism>
<reference evidence="3 4" key="1">
    <citation type="journal article" date="2021" name="Sci. Rep.">
        <title>The genome of the diatom Chaetoceros tenuissimus carries an ancient integrated fragment of an extant virus.</title>
        <authorList>
            <person name="Hongo Y."/>
            <person name="Kimura K."/>
            <person name="Takaki Y."/>
            <person name="Yoshida Y."/>
            <person name="Baba S."/>
            <person name="Kobayashi G."/>
            <person name="Nagasaki K."/>
            <person name="Hano T."/>
            <person name="Tomaru Y."/>
        </authorList>
    </citation>
    <scope>NUCLEOTIDE SEQUENCE [LARGE SCALE GENOMIC DNA]</scope>
    <source>
        <strain evidence="3 4">NIES-3715</strain>
    </source>
</reference>
<comment type="caution">
    <text evidence="3">The sequence shown here is derived from an EMBL/GenBank/DDBJ whole genome shotgun (WGS) entry which is preliminary data.</text>
</comment>
<feature type="region of interest" description="Disordered" evidence="1">
    <location>
        <begin position="882"/>
        <end position="928"/>
    </location>
</feature>
<feature type="compositionally biased region" description="Acidic residues" evidence="1">
    <location>
        <begin position="519"/>
        <end position="531"/>
    </location>
</feature>
<evidence type="ECO:0000313" key="4">
    <source>
        <dbReference type="Proteomes" id="UP001054902"/>
    </source>
</evidence>
<evidence type="ECO:0000259" key="2">
    <source>
        <dbReference type="Pfam" id="PF06911"/>
    </source>
</evidence>
<feature type="region of interest" description="Disordered" evidence="1">
    <location>
        <begin position="382"/>
        <end position="413"/>
    </location>
</feature>